<dbReference type="InterPro" id="IPR006143">
    <property type="entry name" value="RND_pump_MFP"/>
</dbReference>
<sequence>MLLVGHYALEWPHPMKAGQKAAQKQRVSVKAVNFYSVPKTVESYGRVTSLHSIALKAQSDGLIESIKFAAGQSVKKGDILFILKTTDTGNQLKKLAAELQLAKQRYLRLKRLSELSKDSVSKIDLIQALTQYQQALSQYEEAQTIHDAISPVNGTVTDTDLSVGDFVSAGDVLAHVITQDGLQIKYQLPSRYVNQVKVGQAVTFSVGNHHYRAIVNYVAPEISLNSQGITLRANFENSNATLPLLHSFGKVAQVINPQFKALALPQALVQTDAQGFYVYIFKNNKVNKTYFSPGSVTKLGLIIVNTGLKKGDLLITTNPDKLSPGQKVRLMSDKAS</sequence>
<reference evidence="4 5" key="1">
    <citation type="submission" date="2016-08" db="EMBL/GenBank/DDBJ databases">
        <title>Draft genome sequence of Candidatus Piscirickettsia litoralis, from seawater.</title>
        <authorList>
            <person name="Wan X."/>
            <person name="Lee A.J."/>
            <person name="Hou S."/>
            <person name="Donachie S.P."/>
        </authorList>
    </citation>
    <scope>NUCLEOTIDE SEQUENCE [LARGE SCALE GENOMIC DNA]</scope>
    <source>
        <strain evidence="4 5">Y2</strain>
    </source>
</reference>
<comment type="caution">
    <text evidence="4">The sequence shown here is derived from an EMBL/GenBank/DDBJ whole genome shotgun (WGS) entry which is preliminary data.</text>
</comment>
<evidence type="ECO:0000256" key="2">
    <source>
        <dbReference type="SAM" id="Coils"/>
    </source>
</evidence>
<feature type="coiled-coil region" evidence="2">
    <location>
        <begin position="92"/>
        <end position="142"/>
    </location>
</feature>
<keyword evidence="5" id="KW-1185">Reference proteome</keyword>
<name>A0ABX3A074_9GAMM</name>
<dbReference type="Gene3D" id="2.40.30.170">
    <property type="match status" value="1"/>
</dbReference>
<evidence type="ECO:0000313" key="5">
    <source>
        <dbReference type="Proteomes" id="UP000094329"/>
    </source>
</evidence>
<comment type="similarity">
    <text evidence="1">Belongs to the membrane fusion protein (MFP) (TC 8.A.1) family.</text>
</comment>
<gene>
    <name evidence="4" type="ORF">BGC07_03490</name>
</gene>
<dbReference type="Gene3D" id="2.40.420.20">
    <property type="match status" value="1"/>
</dbReference>
<evidence type="ECO:0000259" key="3">
    <source>
        <dbReference type="Pfam" id="PF25917"/>
    </source>
</evidence>
<protein>
    <recommendedName>
        <fullName evidence="3">Multidrug resistance protein MdtA-like barrel-sandwich hybrid domain-containing protein</fullName>
    </recommendedName>
</protein>
<dbReference type="PANTHER" id="PTHR30469:SF11">
    <property type="entry name" value="BLL4320 PROTEIN"/>
    <property type="match status" value="1"/>
</dbReference>
<dbReference type="EMBL" id="MDTU01000001">
    <property type="protein sequence ID" value="ODN42178.1"/>
    <property type="molecule type" value="Genomic_DNA"/>
</dbReference>
<evidence type="ECO:0000256" key="1">
    <source>
        <dbReference type="ARBA" id="ARBA00009477"/>
    </source>
</evidence>
<accession>A0ABX3A074</accession>
<dbReference type="Proteomes" id="UP000094329">
    <property type="component" value="Unassembled WGS sequence"/>
</dbReference>
<dbReference type="Gene3D" id="1.10.287.470">
    <property type="entry name" value="Helix hairpin bin"/>
    <property type="match status" value="1"/>
</dbReference>
<organism evidence="4 5">
    <name type="scientific">Piscirickettsia litoralis</name>
    <dbReference type="NCBI Taxonomy" id="1891921"/>
    <lineage>
        <taxon>Bacteria</taxon>
        <taxon>Pseudomonadati</taxon>
        <taxon>Pseudomonadota</taxon>
        <taxon>Gammaproteobacteria</taxon>
        <taxon>Thiotrichales</taxon>
        <taxon>Piscirickettsiaceae</taxon>
        <taxon>Piscirickettsia</taxon>
    </lineage>
</organism>
<feature type="domain" description="Multidrug resistance protein MdtA-like barrel-sandwich hybrid" evidence="3">
    <location>
        <begin position="54"/>
        <end position="179"/>
    </location>
</feature>
<keyword evidence="2" id="KW-0175">Coiled coil</keyword>
<dbReference type="SUPFAM" id="SSF111369">
    <property type="entry name" value="HlyD-like secretion proteins"/>
    <property type="match status" value="1"/>
</dbReference>
<dbReference type="NCBIfam" id="TIGR01730">
    <property type="entry name" value="RND_mfp"/>
    <property type="match status" value="1"/>
</dbReference>
<proteinExistence type="inferred from homology"/>
<dbReference type="InterPro" id="IPR058625">
    <property type="entry name" value="MdtA-like_BSH"/>
</dbReference>
<dbReference type="PANTHER" id="PTHR30469">
    <property type="entry name" value="MULTIDRUG RESISTANCE PROTEIN MDTA"/>
    <property type="match status" value="1"/>
</dbReference>
<dbReference type="Pfam" id="PF25917">
    <property type="entry name" value="BSH_RND"/>
    <property type="match status" value="1"/>
</dbReference>
<evidence type="ECO:0000313" key="4">
    <source>
        <dbReference type="EMBL" id="ODN42178.1"/>
    </source>
</evidence>
<dbReference type="Gene3D" id="2.40.50.100">
    <property type="match status" value="1"/>
</dbReference>